<gene>
    <name evidence="7" type="ORF">BSEPE_0685</name>
</gene>
<dbReference type="PANTHER" id="PTHR37422">
    <property type="entry name" value="TEICHURONIC ACID BIOSYNTHESIS PROTEIN TUAE"/>
    <property type="match status" value="1"/>
</dbReference>
<dbReference type="InterPro" id="IPR051533">
    <property type="entry name" value="WaaL-like"/>
</dbReference>
<feature type="transmembrane region" description="Helical" evidence="5">
    <location>
        <begin position="193"/>
        <end position="211"/>
    </location>
</feature>
<dbReference type="Proteomes" id="UP000067399">
    <property type="component" value="Chromosome"/>
</dbReference>
<evidence type="ECO:0000313" key="7">
    <source>
        <dbReference type="EMBL" id="BAS67681.1"/>
    </source>
</evidence>
<evidence type="ECO:0000256" key="5">
    <source>
        <dbReference type="SAM" id="Phobius"/>
    </source>
</evidence>
<reference evidence="7 8" key="1">
    <citation type="journal article" date="2000" name="Mar. Ecol. Prog. Ser.">
        <title>Phylogenetic characterization of endosymbionts in three hydrothermal vent mussels: influence on host distributions.</title>
        <authorList>
            <person name="Fujiwara Y."/>
            <person name="Takai K."/>
            <person name="Uematsu K."/>
            <person name="Tsuchida S."/>
            <person name="Hunt J.C."/>
            <person name="Hashimoto J."/>
        </authorList>
    </citation>
    <scope>NUCLEOTIDE SEQUENCE [LARGE SCALE GENOMIC DNA]</scope>
    <source>
        <strain evidence="7 8">Myojin Knoll</strain>
    </source>
</reference>
<dbReference type="AlphaFoldDB" id="A0A0P0UR40"/>
<dbReference type="InterPro" id="IPR007016">
    <property type="entry name" value="O-antigen_ligase-rel_domated"/>
</dbReference>
<dbReference type="EMBL" id="AP013042">
    <property type="protein sequence ID" value="BAS67681.1"/>
    <property type="molecule type" value="Genomic_DNA"/>
</dbReference>
<dbReference type="STRING" id="1303921.BSEPE_0685"/>
<reference evidence="7 8" key="2">
    <citation type="journal article" date="2016" name="ISME J.">
        <title>Heterogeneous composition of key metabolic gene clusters in a vent mussel symbiont population.</title>
        <authorList>
            <person name="Ikuta T."/>
            <person name="Takaki Y."/>
            <person name="Nagai Y."/>
            <person name="Shimamura S."/>
            <person name="Tsuda M."/>
            <person name="Kawagucci S."/>
            <person name="Aoki Y."/>
            <person name="Inoue K."/>
            <person name="Teruya M."/>
            <person name="Satou K."/>
            <person name="Teruya K."/>
            <person name="Shimoji M."/>
            <person name="Tamotsu H."/>
            <person name="Hirano T."/>
            <person name="Maruyama T."/>
            <person name="Yoshida T."/>
        </authorList>
    </citation>
    <scope>NUCLEOTIDE SEQUENCE [LARGE SCALE GENOMIC DNA]</scope>
    <source>
        <strain evidence="7 8">Myojin Knoll</strain>
    </source>
</reference>
<comment type="subcellular location">
    <subcellularLocation>
        <location evidence="1">Membrane</location>
        <topology evidence="1">Multi-pass membrane protein</topology>
    </subcellularLocation>
</comment>
<dbReference type="Pfam" id="PF04932">
    <property type="entry name" value="Wzy_C"/>
    <property type="match status" value="1"/>
</dbReference>
<feature type="transmembrane region" description="Helical" evidence="5">
    <location>
        <begin position="60"/>
        <end position="81"/>
    </location>
</feature>
<evidence type="ECO:0000256" key="2">
    <source>
        <dbReference type="ARBA" id="ARBA00022692"/>
    </source>
</evidence>
<dbReference type="OrthoDB" id="8576060at2"/>
<evidence type="ECO:0000256" key="1">
    <source>
        <dbReference type="ARBA" id="ARBA00004141"/>
    </source>
</evidence>
<protein>
    <submittedName>
        <fullName evidence="7">O-antigen polymerase</fullName>
    </submittedName>
</protein>
<dbReference type="PANTHER" id="PTHR37422:SF17">
    <property type="entry name" value="O-ANTIGEN LIGASE"/>
    <property type="match status" value="1"/>
</dbReference>
<keyword evidence="8" id="KW-1185">Reference proteome</keyword>
<dbReference type="GO" id="GO:0016020">
    <property type="term" value="C:membrane"/>
    <property type="evidence" value="ECO:0007669"/>
    <property type="project" value="UniProtKB-SubCell"/>
</dbReference>
<keyword evidence="3 5" id="KW-1133">Transmembrane helix</keyword>
<name>A0A0P0UR40_9GAMM</name>
<feature type="transmembrane region" description="Helical" evidence="5">
    <location>
        <begin position="117"/>
        <end position="138"/>
    </location>
</feature>
<feature type="transmembrane region" description="Helical" evidence="5">
    <location>
        <begin position="31"/>
        <end position="48"/>
    </location>
</feature>
<dbReference type="KEGG" id="ebh:BSEPE_0685"/>
<dbReference type="RefSeq" id="WP_066044178.1">
    <property type="nucleotide sequence ID" value="NZ_AP013042.1"/>
</dbReference>
<feature type="transmembrane region" description="Helical" evidence="5">
    <location>
        <begin position="144"/>
        <end position="164"/>
    </location>
</feature>
<keyword evidence="2 5" id="KW-0812">Transmembrane</keyword>
<feature type="transmembrane region" description="Helical" evidence="5">
    <location>
        <begin position="319"/>
        <end position="341"/>
    </location>
</feature>
<feature type="domain" description="O-antigen ligase-related" evidence="6">
    <location>
        <begin position="176"/>
        <end position="330"/>
    </location>
</feature>
<evidence type="ECO:0000313" key="8">
    <source>
        <dbReference type="Proteomes" id="UP000067399"/>
    </source>
</evidence>
<evidence type="ECO:0000256" key="3">
    <source>
        <dbReference type="ARBA" id="ARBA00022989"/>
    </source>
</evidence>
<proteinExistence type="predicted"/>
<feature type="transmembrane region" description="Helical" evidence="5">
    <location>
        <begin position="353"/>
        <end position="374"/>
    </location>
</feature>
<evidence type="ECO:0000256" key="4">
    <source>
        <dbReference type="ARBA" id="ARBA00023136"/>
    </source>
</evidence>
<feature type="transmembrane region" description="Helical" evidence="5">
    <location>
        <begin position="218"/>
        <end position="235"/>
    </location>
</feature>
<organism evidence="7 8">
    <name type="scientific">endosymbiont of Bathymodiolus septemdierum str. Myojin knoll</name>
    <dbReference type="NCBI Taxonomy" id="1303921"/>
    <lineage>
        <taxon>Bacteria</taxon>
        <taxon>Pseudomonadati</taxon>
        <taxon>Pseudomonadota</taxon>
        <taxon>Gammaproteobacteria</taxon>
        <taxon>sulfur-oxidizing symbionts</taxon>
    </lineage>
</organism>
<keyword evidence="4 5" id="KW-0472">Membrane</keyword>
<evidence type="ECO:0000259" key="6">
    <source>
        <dbReference type="Pfam" id="PF04932"/>
    </source>
</evidence>
<sequence length="407" mass="45400">MGSTLSEKKYASFVIALLLAFPVLINTIKVFGNLIVLIFVILGIYIAISEKRNPFQIPELKLFSFLTVSYFGIMLLSMLVADGLNAEFHHLGRKLHFLLAPFIALTLLQVDLPLKKLLLSIKIGLIAICLTVINGPLLGNIINANIFSDIAVAMIFLSMVQIFSETPKERIITFIAVLAGSYAIFLTGTRGSWVSFLILSMVFIGLTYKPFFQSNNKAKLFLVVLFMGLLGFVGANDKVESRVKLAVSEIQNWNSGYNTNNSIGLRMQMYQAGLQAAAQSPWIGYGYRNANKVASEYAPKNKRVISNKTHLHNEYLTNLVSAGIVGLLSLLILLFTPMIIFYKQLKNKDVYHYASMGVLLCVGYVTFGFTHIAFGEEHINAFYVLFIGFLLPRILHTTRANYTKHSL</sequence>
<feature type="transmembrane region" description="Helical" evidence="5">
    <location>
        <begin position="380"/>
        <end position="396"/>
    </location>
</feature>
<accession>A0A0P0UR40</accession>